<dbReference type="EMBL" id="SDGZ01000013">
    <property type="protein sequence ID" value="TYC49939.1"/>
    <property type="molecule type" value="Genomic_DNA"/>
</dbReference>
<evidence type="ECO:0000313" key="2">
    <source>
        <dbReference type="Proteomes" id="UP000371977"/>
    </source>
</evidence>
<gene>
    <name evidence="1" type="ORF">ESZ50_04940</name>
</gene>
<dbReference type="OrthoDB" id="2147658at2"/>
<organism evidence="1 2">
    <name type="scientific">Weissella muntiaci</name>
    <dbReference type="NCBI Taxonomy" id="2508881"/>
    <lineage>
        <taxon>Bacteria</taxon>
        <taxon>Bacillati</taxon>
        <taxon>Bacillota</taxon>
        <taxon>Bacilli</taxon>
        <taxon>Lactobacillales</taxon>
        <taxon>Lactobacillaceae</taxon>
        <taxon>Weissella</taxon>
    </lineage>
</organism>
<protein>
    <submittedName>
        <fullName evidence="1">Uncharacterized protein</fullName>
    </submittedName>
</protein>
<reference evidence="1 2" key="1">
    <citation type="submission" date="2019-01" db="EMBL/GenBank/DDBJ databases">
        <title>Weissella sp. nov., a novel lactic acid bacterium isolated from animal feces.</title>
        <authorList>
            <person name="Wang L.-T."/>
        </authorList>
    </citation>
    <scope>NUCLEOTIDE SEQUENCE [LARGE SCALE GENOMIC DNA]</scope>
    <source>
        <strain evidence="1 2">8H-2</strain>
    </source>
</reference>
<dbReference type="RefSeq" id="WP_148622498.1">
    <property type="nucleotide sequence ID" value="NZ_SDGZ01000013.1"/>
</dbReference>
<evidence type="ECO:0000313" key="1">
    <source>
        <dbReference type="EMBL" id="TYC49939.1"/>
    </source>
</evidence>
<sequence>MAEASITLPDSLLSALGNEVVNQLIEVVEAKLEHYDEFVQIYASTAGKRSLVENYLGGMSGADFEYYWGERVRAEPGLTIPKGQRGGQLLYHGRKVQKFIADHAAEI</sequence>
<dbReference type="Proteomes" id="UP000371977">
    <property type="component" value="Unassembled WGS sequence"/>
</dbReference>
<proteinExistence type="predicted"/>
<comment type="caution">
    <text evidence="1">The sequence shown here is derived from an EMBL/GenBank/DDBJ whole genome shotgun (WGS) entry which is preliminary data.</text>
</comment>
<accession>A0A6C2C8N8</accession>
<keyword evidence="2" id="KW-1185">Reference proteome</keyword>
<dbReference type="AlphaFoldDB" id="A0A6C2C8N8"/>
<name>A0A6C2C8N8_9LACO</name>